<comment type="similarity">
    <text evidence="1">Belongs to the YciI family.</text>
</comment>
<accession>A0A936ZT50</accession>
<gene>
    <name evidence="3" type="ORF">JI739_21885</name>
</gene>
<reference evidence="3" key="1">
    <citation type="submission" date="2021-01" db="EMBL/GenBank/DDBJ databases">
        <title>Ramlibacter sp. strain AW1 16S ribosomal RNA gene Genome sequencing and assembly.</title>
        <authorList>
            <person name="Kang M."/>
        </authorList>
    </citation>
    <scope>NUCLEOTIDE SEQUENCE</scope>
    <source>
        <strain evidence="3">AW1</strain>
    </source>
</reference>
<dbReference type="Pfam" id="PF03795">
    <property type="entry name" value="YCII"/>
    <property type="match status" value="1"/>
</dbReference>
<evidence type="ECO:0000259" key="2">
    <source>
        <dbReference type="Pfam" id="PF03795"/>
    </source>
</evidence>
<dbReference type="PANTHER" id="PTHR37828:SF1">
    <property type="entry name" value="YCII-RELATED DOMAIN-CONTAINING PROTEIN"/>
    <property type="match status" value="1"/>
</dbReference>
<dbReference type="Gene3D" id="3.30.70.1060">
    <property type="entry name" value="Dimeric alpha+beta barrel"/>
    <property type="match status" value="1"/>
</dbReference>
<evidence type="ECO:0000256" key="1">
    <source>
        <dbReference type="ARBA" id="ARBA00007689"/>
    </source>
</evidence>
<dbReference type="AlphaFoldDB" id="A0A936ZT50"/>
<dbReference type="PANTHER" id="PTHR37828">
    <property type="entry name" value="GSR2449 PROTEIN"/>
    <property type="match status" value="1"/>
</dbReference>
<dbReference type="InterPro" id="IPR005545">
    <property type="entry name" value="YCII"/>
</dbReference>
<dbReference type="SUPFAM" id="SSF54909">
    <property type="entry name" value="Dimeric alpha+beta barrel"/>
    <property type="match status" value="1"/>
</dbReference>
<dbReference type="InterPro" id="IPR011008">
    <property type="entry name" value="Dimeric_a/b-barrel"/>
</dbReference>
<keyword evidence="4" id="KW-1185">Reference proteome</keyword>
<proteinExistence type="inferred from homology"/>
<organism evidence="3 4">
    <name type="scientific">Ramlibacter aurantiacus</name>
    <dbReference type="NCBI Taxonomy" id="2801330"/>
    <lineage>
        <taxon>Bacteria</taxon>
        <taxon>Pseudomonadati</taxon>
        <taxon>Pseudomonadota</taxon>
        <taxon>Betaproteobacteria</taxon>
        <taxon>Burkholderiales</taxon>
        <taxon>Comamonadaceae</taxon>
        <taxon>Ramlibacter</taxon>
    </lineage>
</organism>
<sequence>MANLPLYVALRRTIDAALMTPELLLEHLRWMVRQEAQGTIFASGPFDQPGRPRGAVGGLTVLRVDDEDAARRLLADDPFIRSGAVDFELRRWILMEGSPDLQVRLSGQPAADR</sequence>
<name>A0A936ZT50_9BURK</name>
<comment type="caution">
    <text evidence="3">The sequence shown here is derived from an EMBL/GenBank/DDBJ whole genome shotgun (WGS) entry which is preliminary data.</text>
</comment>
<evidence type="ECO:0000313" key="4">
    <source>
        <dbReference type="Proteomes" id="UP000613011"/>
    </source>
</evidence>
<dbReference type="EMBL" id="JAEQNA010000011">
    <property type="protein sequence ID" value="MBL0423003.1"/>
    <property type="molecule type" value="Genomic_DNA"/>
</dbReference>
<dbReference type="Proteomes" id="UP000613011">
    <property type="component" value="Unassembled WGS sequence"/>
</dbReference>
<evidence type="ECO:0000313" key="3">
    <source>
        <dbReference type="EMBL" id="MBL0423003.1"/>
    </source>
</evidence>
<protein>
    <recommendedName>
        <fullName evidence="2">YCII-related domain-containing protein</fullName>
    </recommendedName>
</protein>
<feature type="domain" description="YCII-related" evidence="2">
    <location>
        <begin position="7"/>
        <end position="92"/>
    </location>
</feature>